<reference evidence="4 6" key="2">
    <citation type="submission" date="2021-04" db="EMBL/GenBank/DDBJ databases">
        <title>Isolation of newly marine bacteria for enzymatic activity.</title>
        <authorList>
            <person name="Hadi W.A.M."/>
            <person name="Nair A.J.J."/>
            <person name="Edwin B.T."/>
        </authorList>
    </citation>
    <scope>NUCLEOTIDE SEQUENCE [LARGE SCALE GENOMIC DNA]</scope>
    <source>
        <strain evidence="4 6">B28A</strain>
    </source>
</reference>
<dbReference type="Proteomes" id="UP000676804">
    <property type="component" value="Unassembled WGS sequence"/>
</dbReference>
<dbReference type="PANTHER" id="PTHR36834">
    <property type="entry name" value="MEMBRANE PROTEIN-RELATED"/>
    <property type="match status" value="1"/>
</dbReference>
<dbReference type="PANTHER" id="PTHR36834:SF1">
    <property type="entry name" value="INTEGRAL MEMBRANE PROTEIN"/>
    <property type="match status" value="1"/>
</dbReference>
<evidence type="ECO:0000313" key="4">
    <source>
        <dbReference type="EMBL" id="MBR8689978.1"/>
    </source>
</evidence>
<dbReference type="EMBL" id="JAGQFH010000012">
    <property type="protein sequence ID" value="MBR8689978.1"/>
    <property type="molecule type" value="Genomic_DNA"/>
</dbReference>
<keyword evidence="1" id="KW-1133">Transmembrane helix</keyword>
<accession>A0ABD4QJV9</accession>
<keyword evidence="5" id="KW-1185">Reference proteome</keyword>
<dbReference type="InterPro" id="IPR006976">
    <property type="entry name" value="VanZ-like"/>
</dbReference>
<evidence type="ECO:0000313" key="5">
    <source>
        <dbReference type="Proteomes" id="UP000050272"/>
    </source>
</evidence>
<evidence type="ECO:0000313" key="3">
    <source>
        <dbReference type="EMBL" id="KPN14810.1"/>
    </source>
</evidence>
<dbReference type="Pfam" id="PF04892">
    <property type="entry name" value="VanZ"/>
    <property type="match status" value="1"/>
</dbReference>
<feature type="transmembrane region" description="Helical" evidence="1">
    <location>
        <begin position="92"/>
        <end position="111"/>
    </location>
</feature>
<sequence length="201" mass="23375">MIIFFEGWILYSFLFIYIAFAALLKLKYKKSYTYLLFFSIMTFYVYHVINLTQFPITIDETQRENFKEVFGGKNNVLVEMNVIPFSEGVSLASFYNVFMTIPLGFGLPFLIKATFKKIFSVGLLVGILFEGFQLIVGLYAGYSFRVVDIDDIIYNLLGTLIGYVFLFKLFIRFFKLILSKFEIDFNPIISHIYDAGQPLKK</sequence>
<feature type="transmembrane region" description="Helical" evidence="1">
    <location>
        <begin position="118"/>
        <end position="140"/>
    </location>
</feature>
<reference evidence="3 5" key="1">
    <citation type="submission" date="2015-07" db="EMBL/GenBank/DDBJ databases">
        <title>Bacillus zhangzhouensis sp. nov. and Bacillus nanhaiticus sp. nov.</title>
        <authorList>
            <person name="Liu Y."/>
            <person name="Lai Q."/>
            <person name="Shao Z."/>
        </authorList>
    </citation>
    <scope>NUCLEOTIDE SEQUENCE [LARGE SCALE GENOMIC DNA]</scope>
    <source>
        <strain evidence="3 5">NH7I_1</strain>
    </source>
</reference>
<dbReference type="RefSeq" id="WP_060698511.1">
    <property type="nucleotide sequence ID" value="NZ_JAGQFH010000012.1"/>
</dbReference>
<dbReference type="AlphaFoldDB" id="A0ABD4QJV9"/>
<dbReference type="InterPro" id="IPR053150">
    <property type="entry name" value="Teicoplanin_resist-assoc"/>
</dbReference>
<comment type="caution">
    <text evidence="4">The sequence shown here is derived from an EMBL/GenBank/DDBJ whole genome shotgun (WGS) entry which is preliminary data.</text>
</comment>
<gene>
    <name evidence="3" type="ORF">AKG37_07035</name>
    <name evidence="4" type="ORF">KCQ59_09285</name>
</gene>
<evidence type="ECO:0000256" key="1">
    <source>
        <dbReference type="SAM" id="Phobius"/>
    </source>
</evidence>
<keyword evidence="1" id="KW-0812">Transmembrane</keyword>
<proteinExistence type="predicted"/>
<dbReference type="Proteomes" id="UP000050272">
    <property type="component" value="Unassembled WGS sequence"/>
</dbReference>
<feature type="domain" description="VanZ-like" evidence="2">
    <location>
        <begin position="31"/>
        <end position="167"/>
    </location>
</feature>
<evidence type="ECO:0000259" key="2">
    <source>
        <dbReference type="Pfam" id="PF04892"/>
    </source>
</evidence>
<feature type="transmembrane region" description="Helical" evidence="1">
    <location>
        <begin position="31"/>
        <end position="49"/>
    </location>
</feature>
<keyword evidence="1" id="KW-0472">Membrane</keyword>
<feature type="transmembrane region" description="Helical" evidence="1">
    <location>
        <begin position="152"/>
        <end position="171"/>
    </location>
</feature>
<dbReference type="EMBL" id="LGYN01000012">
    <property type="protein sequence ID" value="KPN14810.1"/>
    <property type="molecule type" value="Genomic_DNA"/>
</dbReference>
<protein>
    <submittedName>
        <fullName evidence="4">VanZ family protein</fullName>
    </submittedName>
</protein>
<feature type="transmembrane region" description="Helical" evidence="1">
    <location>
        <begin position="6"/>
        <end position="24"/>
    </location>
</feature>
<name>A0ABD4QJV9_9BACI</name>
<evidence type="ECO:0000313" key="6">
    <source>
        <dbReference type="Proteomes" id="UP000676804"/>
    </source>
</evidence>
<organism evidence="4 6">
    <name type="scientific">Bacillus australimaris</name>
    <dbReference type="NCBI Taxonomy" id="1326968"/>
    <lineage>
        <taxon>Bacteria</taxon>
        <taxon>Bacillati</taxon>
        <taxon>Bacillota</taxon>
        <taxon>Bacilli</taxon>
        <taxon>Bacillales</taxon>
        <taxon>Bacillaceae</taxon>
        <taxon>Bacillus</taxon>
    </lineage>
</organism>